<name>A0A1G5M8E3_AFIMA</name>
<dbReference type="RefSeq" id="WP_170130369.1">
    <property type="nucleotide sequence ID" value="NZ_FMVW01000001.1"/>
</dbReference>
<gene>
    <name evidence="3" type="ORF">SAMN03080610_00184</name>
</gene>
<dbReference type="EMBL" id="FMVW01000001">
    <property type="protein sequence ID" value="SCZ20808.1"/>
    <property type="molecule type" value="Genomic_DNA"/>
</dbReference>
<dbReference type="InterPro" id="IPR006076">
    <property type="entry name" value="FAD-dep_OxRdtase"/>
</dbReference>
<organism evidence="3 4">
    <name type="scientific">Afifella marina DSM 2698</name>
    <dbReference type="NCBI Taxonomy" id="1120955"/>
    <lineage>
        <taxon>Bacteria</taxon>
        <taxon>Pseudomonadati</taxon>
        <taxon>Pseudomonadota</taxon>
        <taxon>Alphaproteobacteria</taxon>
        <taxon>Hyphomicrobiales</taxon>
        <taxon>Afifellaceae</taxon>
        <taxon>Afifella</taxon>
    </lineage>
</organism>
<sequence length="424" mass="45670">MPRPFPPSWYHLTAGERRERPPLAGKAEADICVIGGGLAGLSAALHLAEAGTRVVLLEADRLGYGASGRNGGQIHSGQRRDILWLEKHYGFERAKALWQVGEEAKTLVRGLAARFGCEITNGLIDVFHRPADEKENAHFVETLRERYDYPDIEVLSREAAAEAVGSPSYYGGCRDKGAGHLDPYAFLLGLADATEAAGASLFEQSPALSYRKENGRFHVQTPSGEVTAERLIVTTNGRSGPFEAVTRGRTVGVNSFMVATEPLGDLAETVLPGGECASDSYFVICYWRKSADGRLLFGGGESSAGRIPSDIGSFVRPHFLRVYPQLKDVKIAHGWGGVVSITPARMPFIREIAPGVMVAAGFSGQGVALAPYVGKLLAEEALGRAPQDLALYTDLKVGRVPGITALRRAMVSLAIWHGQLVDRF</sequence>
<proteinExistence type="predicted"/>
<accession>A0A1G5M8E3</accession>
<evidence type="ECO:0000313" key="3">
    <source>
        <dbReference type="EMBL" id="SCZ20808.1"/>
    </source>
</evidence>
<reference evidence="3 4" key="1">
    <citation type="submission" date="2016-10" db="EMBL/GenBank/DDBJ databases">
        <authorList>
            <person name="de Groot N.N."/>
        </authorList>
    </citation>
    <scope>NUCLEOTIDE SEQUENCE [LARGE SCALE GENOMIC DNA]</scope>
    <source>
        <strain evidence="3 4">DSM 2698</strain>
    </source>
</reference>
<dbReference type="GO" id="GO:0005737">
    <property type="term" value="C:cytoplasm"/>
    <property type="evidence" value="ECO:0007669"/>
    <property type="project" value="TreeGrafter"/>
</dbReference>
<evidence type="ECO:0000313" key="4">
    <source>
        <dbReference type="Proteomes" id="UP000199347"/>
    </source>
</evidence>
<dbReference type="Proteomes" id="UP000199347">
    <property type="component" value="Unassembled WGS sequence"/>
</dbReference>
<dbReference type="PANTHER" id="PTHR13847:SF281">
    <property type="entry name" value="FAD DEPENDENT OXIDOREDUCTASE DOMAIN-CONTAINING PROTEIN"/>
    <property type="match status" value="1"/>
</dbReference>
<feature type="domain" description="FAD dependent oxidoreductase" evidence="2">
    <location>
        <begin position="30"/>
        <end position="379"/>
    </location>
</feature>
<dbReference type="Gene3D" id="3.50.50.60">
    <property type="entry name" value="FAD/NAD(P)-binding domain"/>
    <property type="match status" value="1"/>
</dbReference>
<keyword evidence="1" id="KW-0560">Oxidoreductase</keyword>
<dbReference type="InterPro" id="IPR036188">
    <property type="entry name" value="FAD/NAD-bd_sf"/>
</dbReference>
<evidence type="ECO:0000259" key="2">
    <source>
        <dbReference type="Pfam" id="PF01266"/>
    </source>
</evidence>
<dbReference type="Pfam" id="PF01266">
    <property type="entry name" value="DAO"/>
    <property type="match status" value="1"/>
</dbReference>
<dbReference type="SUPFAM" id="SSF51905">
    <property type="entry name" value="FAD/NAD(P)-binding domain"/>
    <property type="match status" value="1"/>
</dbReference>
<dbReference type="AlphaFoldDB" id="A0A1G5M8E3"/>
<dbReference type="Gene3D" id="3.30.9.10">
    <property type="entry name" value="D-Amino Acid Oxidase, subunit A, domain 2"/>
    <property type="match status" value="1"/>
</dbReference>
<evidence type="ECO:0000256" key="1">
    <source>
        <dbReference type="ARBA" id="ARBA00023002"/>
    </source>
</evidence>
<keyword evidence="4" id="KW-1185">Reference proteome</keyword>
<protein>
    <submittedName>
        <fullName evidence="3">Gamma-glutamylputrescine oxidase</fullName>
    </submittedName>
</protein>
<dbReference type="PANTHER" id="PTHR13847">
    <property type="entry name" value="SARCOSINE DEHYDROGENASE-RELATED"/>
    <property type="match status" value="1"/>
</dbReference>
<dbReference type="STRING" id="1120955.SAMN03080610_00184"/>
<dbReference type="GO" id="GO:0016491">
    <property type="term" value="F:oxidoreductase activity"/>
    <property type="evidence" value="ECO:0007669"/>
    <property type="project" value="UniProtKB-KW"/>
</dbReference>